<gene>
    <name evidence="2" type="ORF">EANT1437_LOCUS5653</name>
</gene>
<evidence type="ECO:0000256" key="1">
    <source>
        <dbReference type="SAM" id="SignalP"/>
    </source>
</evidence>
<sequence length="168" mass="18300">MFTIKKISYYFLILTAVVEKTTAFSPNSINSVGIKTQGRTSLNGHAIDTEDEAMYFMMKGMDCANSDSCSIDEAQAYMNEIIHVQSGCVTGTLVGEDVCENIVFASEVIASLRQKIDNGVQKSSGSLGKGEFLILLSLYLVMHMSGITHNSAGDIMPIMDDVMPIMYS</sequence>
<feature type="chain" id="PRO_5030717063" description="Subtilisin" evidence="1">
    <location>
        <begin position="24"/>
        <end position="168"/>
    </location>
</feature>
<dbReference type="EMBL" id="HBHI01011028">
    <property type="protein sequence ID" value="CAD9666273.1"/>
    <property type="molecule type" value="Transcribed_RNA"/>
</dbReference>
<accession>A0A7S2RCW6</accession>
<name>A0A7S2RCW6_9STRA</name>
<evidence type="ECO:0000313" key="2">
    <source>
        <dbReference type="EMBL" id="CAD9666273.1"/>
    </source>
</evidence>
<organism evidence="2">
    <name type="scientific">Eucampia antarctica</name>
    <dbReference type="NCBI Taxonomy" id="49252"/>
    <lineage>
        <taxon>Eukaryota</taxon>
        <taxon>Sar</taxon>
        <taxon>Stramenopiles</taxon>
        <taxon>Ochrophyta</taxon>
        <taxon>Bacillariophyta</taxon>
        <taxon>Mediophyceae</taxon>
        <taxon>Biddulphiophycidae</taxon>
        <taxon>Hemiaulales</taxon>
        <taxon>Hemiaulaceae</taxon>
        <taxon>Eucampia</taxon>
    </lineage>
</organism>
<dbReference type="AlphaFoldDB" id="A0A7S2RCW6"/>
<proteinExistence type="predicted"/>
<evidence type="ECO:0008006" key="3">
    <source>
        <dbReference type="Google" id="ProtNLM"/>
    </source>
</evidence>
<protein>
    <recommendedName>
        <fullName evidence="3">Subtilisin</fullName>
    </recommendedName>
</protein>
<reference evidence="2" key="1">
    <citation type="submission" date="2021-01" db="EMBL/GenBank/DDBJ databases">
        <authorList>
            <person name="Corre E."/>
            <person name="Pelletier E."/>
            <person name="Niang G."/>
            <person name="Scheremetjew M."/>
            <person name="Finn R."/>
            <person name="Kale V."/>
            <person name="Holt S."/>
            <person name="Cochrane G."/>
            <person name="Meng A."/>
            <person name="Brown T."/>
            <person name="Cohen L."/>
        </authorList>
    </citation>
    <scope>NUCLEOTIDE SEQUENCE</scope>
    <source>
        <strain evidence="2">CCMP1452</strain>
    </source>
</reference>
<feature type="signal peptide" evidence="1">
    <location>
        <begin position="1"/>
        <end position="23"/>
    </location>
</feature>
<keyword evidence="1" id="KW-0732">Signal</keyword>